<dbReference type="Pfam" id="PF17001">
    <property type="entry name" value="T3SS_basalb_I"/>
    <property type="match status" value="1"/>
</dbReference>
<evidence type="ECO:0000313" key="3">
    <source>
        <dbReference type="Proteomes" id="UP001239418"/>
    </source>
</evidence>
<accession>A0ABY9EP11</accession>
<name>A0ABY9EP11_9PSED</name>
<evidence type="ECO:0000256" key="1">
    <source>
        <dbReference type="SAM" id="MobiDB-lite"/>
    </source>
</evidence>
<organism evidence="2 3">
    <name type="scientific">Pseudomonas cucumis</name>
    <dbReference type="NCBI Taxonomy" id="2954082"/>
    <lineage>
        <taxon>Bacteria</taxon>
        <taxon>Pseudomonadati</taxon>
        <taxon>Pseudomonadota</taxon>
        <taxon>Gammaproteobacteria</taxon>
        <taxon>Pseudomonadales</taxon>
        <taxon>Pseudomonadaceae</taxon>
        <taxon>Pseudomonas</taxon>
    </lineage>
</organism>
<keyword evidence="3" id="KW-1185">Reference proteome</keyword>
<evidence type="ECO:0000313" key="2">
    <source>
        <dbReference type="EMBL" id="WLG82455.1"/>
    </source>
</evidence>
<dbReference type="InterPro" id="IPR012670">
    <property type="entry name" value="T3SS_YscI/HrpB"/>
</dbReference>
<reference evidence="2 3" key="1">
    <citation type="submission" date="2023-02" db="EMBL/GenBank/DDBJ databases">
        <title>Evolution of Hrp T3SS in non-pathogenic Pseudomonas fluorescens.</title>
        <authorList>
            <person name="Liao K."/>
            <person name="Wei H."/>
            <person name="Gu Y."/>
        </authorList>
    </citation>
    <scope>NUCLEOTIDE SEQUENCE [LARGE SCALE GENOMIC DNA]</scope>
    <source>
        <strain evidence="2 3">FP1935</strain>
    </source>
</reference>
<feature type="region of interest" description="Disordered" evidence="1">
    <location>
        <begin position="1"/>
        <end position="20"/>
    </location>
</feature>
<proteinExistence type="predicted"/>
<dbReference type="NCBIfam" id="TIGR02497">
    <property type="entry name" value="yscI_hrpB_dom"/>
    <property type="match status" value="1"/>
</dbReference>
<dbReference type="RefSeq" id="WP_305445593.1">
    <property type="nucleotide sequence ID" value="NZ_CP117454.1"/>
</dbReference>
<gene>
    <name evidence="2" type="primary">sctI</name>
    <name evidence="2" type="ORF">PSH97_15020</name>
</gene>
<protein>
    <submittedName>
        <fullName evidence="2">Type III secretion system inner rod subunit SctI</fullName>
    </submittedName>
</protein>
<dbReference type="Proteomes" id="UP001239418">
    <property type="component" value="Chromosome"/>
</dbReference>
<dbReference type="EMBL" id="CP117454">
    <property type="protein sequence ID" value="WLG82455.1"/>
    <property type="molecule type" value="Genomic_DNA"/>
</dbReference>
<sequence>MAIARITGSHAEVSGSEITSDGAPAKADIAWFNATLHRPAEKPASADQVAIPASQASLSLQRFSDRAARDLDRASRSINPQDAMKANRSLSSFYLESLLSAKIVSKAAQSVEKLTSLQ</sequence>